<dbReference type="Proteomes" id="UP000304953">
    <property type="component" value="Unassembled WGS sequence"/>
</dbReference>
<evidence type="ECO:0000313" key="2">
    <source>
        <dbReference type="Proteomes" id="UP000304953"/>
    </source>
</evidence>
<reference evidence="1" key="1">
    <citation type="submission" date="2019-04" db="EMBL/GenBank/DDBJ databases">
        <title>Microbes associate with the intestines of laboratory mice.</title>
        <authorList>
            <person name="Navarre W."/>
            <person name="Wong E."/>
            <person name="Huang K."/>
            <person name="Tropini C."/>
            <person name="Ng K."/>
            <person name="Yu B."/>
        </authorList>
    </citation>
    <scope>NUCLEOTIDE SEQUENCE</scope>
    <source>
        <strain evidence="1">NM01_1-7b</strain>
    </source>
</reference>
<protein>
    <submittedName>
        <fullName evidence="1">Uncharacterized protein</fullName>
    </submittedName>
</protein>
<gene>
    <name evidence="1" type="ORF">E5329_18765</name>
</gene>
<evidence type="ECO:0000313" key="1">
    <source>
        <dbReference type="EMBL" id="TGY93460.1"/>
    </source>
</evidence>
<dbReference type="EMBL" id="SRYA01000044">
    <property type="protein sequence ID" value="TGY93460.1"/>
    <property type="molecule type" value="Genomic_DNA"/>
</dbReference>
<keyword evidence="2" id="KW-1185">Reference proteome</keyword>
<accession>A0AC61RS60</accession>
<organism evidence="1 2">
    <name type="scientific">Petralouisia muris</name>
    <dbReference type="NCBI Taxonomy" id="3032872"/>
    <lineage>
        <taxon>Bacteria</taxon>
        <taxon>Bacillati</taxon>
        <taxon>Bacillota</taxon>
        <taxon>Clostridia</taxon>
        <taxon>Lachnospirales</taxon>
        <taxon>Lachnospiraceae</taxon>
        <taxon>Petralouisia</taxon>
    </lineage>
</organism>
<comment type="caution">
    <text evidence="1">The sequence shown here is derived from an EMBL/GenBank/DDBJ whole genome shotgun (WGS) entry which is preliminary data.</text>
</comment>
<proteinExistence type="predicted"/>
<name>A0AC61RS60_9FIRM</name>
<sequence>MKKKYFIIGAVVVVLLGYGLLANSSKDDTQETGQATEQIAQNNENEQKFGVGTANIATTESDKKDEETQQPETEKQTEETVEHRTGDNIVGISDKDITEIHSTNYDTVRNDVTERWKCLVLAEDNFDVTEYALSCYKNHFDSDETILAVINLTTKTSTSISKVAGNLYVSEYEYVDGEEHDAKIMFSGMHLVDYIVYIDNGDVEKVTEED</sequence>